<dbReference type="GO" id="GO:0003723">
    <property type="term" value="F:RNA binding"/>
    <property type="evidence" value="ECO:0007669"/>
    <property type="project" value="TreeGrafter"/>
</dbReference>
<dbReference type="EMBL" id="HE575323">
    <property type="protein sequence ID" value="CCC93680.1"/>
    <property type="molecule type" value="Genomic_DNA"/>
</dbReference>
<sequence>MKQDGRLTLSGRRMAEFPLEPSLSKCVIRASALGCLRHMAIAVAMLSLDSIFVVTRDPKERVAMASARDKLFSSGNGDVTGYVRLMEEWLRAGPLQQEFCDSHYVNARSLLRARDVLDQILKTCERIGLDLSAVQESDTFPIEPFTKSLLAGFFMNVSVLSFDKRTYLVVRPIDSSAGRVIPTGFGANGGGPGDCDTAIAELHPSSYLFQRGMNTNADKRGKFSAPPSAQAADERPHLVVFTQLRCTKKRYMMHVTAIPCAEWVLDMAPVNYFTKEELEANLRKRKHG</sequence>
<evidence type="ECO:0000313" key="2">
    <source>
        <dbReference type="EMBL" id="CCC93680.1"/>
    </source>
</evidence>
<proteinExistence type="predicted"/>
<accession>G0UWB4</accession>
<protein>
    <submittedName>
        <fullName evidence="2">Uncharacterized protein TCIL3000_10_4430</fullName>
    </submittedName>
</protein>
<organism evidence="2">
    <name type="scientific">Trypanosoma congolense (strain IL3000)</name>
    <dbReference type="NCBI Taxonomy" id="1068625"/>
    <lineage>
        <taxon>Eukaryota</taxon>
        <taxon>Discoba</taxon>
        <taxon>Euglenozoa</taxon>
        <taxon>Kinetoplastea</taxon>
        <taxon>Metakinetoplastina</taxon>
        <taxon>Trypanosomatida</taxon>
        <taxon>Trypanosomatidae</taxon>
        <taxon>Trypanosoma</taxon>
        <taxon>Nannomonas</taxon>
    </lineage>
</organism>
<dbReference type="InterPro" id="IPR007502">
    <property type="entry name" value="Helicase-assoc_dom"/>
</dbReference>
<dbReference type="AlphaFoldDB" id="G0UWB4"/>
<dbReference type="PANTHER" id="PTHR18934:SF269">
    <property type="entry name" value="SPLICING FACTOR ATP-DEPENDENT RNA HELICASE, PUTATIVE-RELATED"/>
    <property type="match status" value="1"/>
</dbReference>
<dbReference type="SMART" id="SM00847">
    <property type="entry name" value="HA2"/>
    <property type="match status" value="1"/>
</dbReference>
<gene>
    <name evidence="2" type="ORF">TCIL3000_10_4430</name>
</gene>
<dbReference type="GO" id="GO:0004386">
    <property type="term" value="F:helicase activity"/>
    <property type="evidence" value="ECO:0007669"/>
    <property type="project" value="TreeGrafter"/>
</dbReference>
<evidence type="ECO:0000259" key="1">
    <source>
        <dbReference type="SMART" id="SM00847"/>
    </source>
</evidence>
<dbReference type="Gene3D" id="1.20.120.1080">
    <property type="match status" value="1"/>
</dbReference>
<dbReference type="PANTHER" id="PTHR18934">
    <property type="entry name" value="ATP-DEPENDENT RNA HELICASE"/>
    <property type="match status" value="1"/>
</dbReference>
<name>G0UWB4_TRYCI</name>
<feature type="domain" description="Helicase-associated" evidence="1">
    <location>
        <begin position="1"/>
        <end position="83"/>
    </location>
</feature>
<reference evidence="2" key="1">
    <citation type="journal article" date="2012" name="Proc. Natl. Acad. Sci. U.S.A.">
        <title>Antigenic diversity is generated by distinct evolutionary mechanisms in African trypanosome species.</title>
        <authorList>
            <person name="Jackson A.P."/>
            <person name="Berry A."/>
            <person name="Aslett M."/>
            <person name="Allison H.C."/>
            <person name="Burton P."/>
            <person name="Vavrova-Anderson J."/>
            <person name="Brown R."/>
            <person name="Browne H."/>
            <person name="Corton N."/>
            <person name="Hauser H."/>
            <person name="Gamble J."/>
            <person name="Gilderthorp R."/>
            <person name="Marcello L."/>
            <person name="McQuillan J."/>
            <person name="Otto T.D."/>
            <person name="Quail M.A."/>
            <person name="Sanders M.J."/>
            <person name="van Tonder A."/>
            <person name="Ginger M.L."/>
            <person name="Field M.C."/>
            <person name="Barry J.D."/>
            <person name="Hertz-Fowler C."/>
            <person name="Berriman M."/>
        </authorList>
    </citation>
    <scope>NUCLEOTIDE SEQUENCE</scope>
    <source>
        <strain evidence="2">IL3000</strain>
    </source>
</reference>
<dbReference type="VEuPathDB" id="TriTrypDB:TcIL3000_10_4430"/>
<dbReference type="Pfam" id="PF21010">
    <property type="entry name" value="HA2_C"/>
    <property type="match status" value="1"/>
</dbReference>